<comment type="caution">
    <text evidence="1">The sequence shown here is derived from an EMBL/GenBank/DDBJ whole genome shotgun (WGS) entry which is preliminary data.</text>
</comment>
<dbReference type="Proteomes" id="UP000247932">
    <property type="component" value="Unassembled WGS sequence"/>
</dbReference>
<sequence>MISNPYLPPEDNRTKKTIIQQIRKFASRFKFDHSAIWSWHNNGSDEVNCHTFLFLLLGELKVADPIIAKKEDYHFIAYFYHLKEDSKIANQKRIQSLTDLQELSSRLPPKILINDNR</sequence>
<dbReference type="AlphaFoldDB" id="A0A2V4E549"/>
<keyword evidence="2" id="KW-1185">Reference proteome</keyword>
<dbReference type="EMBL" id="QGLR01000004">
    <property type="protein sequence ID" value="PXZ08380.1"/>
    <property type="molecule type" value="Genomic_DNA"/>
</dbReference>
<name>A0A2V4E549_9GAMM</name>
<reference evidence="1 2" key="1">
    <citation type="submission" date="2018-05" db="EMBL/GenBank/DDBJ databases">
        <title>Reference genomes for bee gut microbiota database.</title>
        <authorList>
            <person name="Ellegaard K.M."/>
        </authorList>
    </citation>
    <scope>NUCLEOTIDE SEQUENCE [LARGE SCALE GENOMIC DNA]</scope>
    <source>
        <strain evidence="1 2">ESL0182</strain>
    </source>
</reference>
<evidence type="ECO:0000313" key="1">
    <source>
        <dbReference type="EMBL" id="PXZ08380.1"/>
    </source>
</evidence>
<accession>A0A2V4E549</accession>
<protein>
    <submittedName>
        <fullName evidence="1">Uncharacterized protein</fullName>
    </submittedName>
</protein>
<dbReference type="OrthoDB" id="7067877at2"/>
<gene>
    <name evidence="1" type="ORF">DKK70_01035</name>
</gene>
<dbReference type="RefSeq" id="WP_110432374.1">
    <property type="nucleotide sequence ID" value="NZ_QGLR01000004.1"/>
</dbReference>
<organism evidence="1 2">
    <name type="scientific">Gilliamella apicola</name>
    <dbReference type="NCBI Taxonomy" id="1196095"/>
    <lineage>
        <taxon>Bacteria</taxon>
        <taxon>Pseudomonadati</taxon>
        <taxon>Pseudomonadota</taxon>
        <taxon>Gammaproteobacteria</taxon>
        <taxon>Orbales</taxon>
        <taxon>Orbaceae</taxon>
        <taxon>Gilliamella</taxon>
    </lineage>
</organism>
<proteinExistence type="predicted"/>
<evidence type="ECO:0000313" key="2">
    <source>
        <dbReference type="Proteomes" id="UP000247932"/>
    </source>
</evidence>